<comment type="caution">
    <text evidence="1">The sequence shown here is derived from an EMBL/GenBank/DDBJ whole genome shotgun (WGS) entry which is preliminary data.</text>
</comment>
<dbReference type="EMBL" id="CAJNDS010000537">
    <property type="protein sequence ID" value="CAE7216507.1"/>
    <property type="molecule type" value="Genomic_DNA"/>
</dbReference>
<sequence length="223" mass="24875">MQAPPWRKLPGDTAVLWTLDNPKQLGTAAYDKYEKYKASKTLGEAFAAGVRVIDLNHDYKKGWLRINFDGGTMRSWGPCGVHGVEEFLSSLDLRELGRLLAASRKAADAALCELRHRCQHFEYTGQFASSSRSSWGRAHPNSMKVASRQLVLFLRARQRAFIETLDLARAPLKALEDPGLLVALRSMRSLKKLVLPMDGWESSSKRRAVATALAGIDVGFVFR</sequence>
<dbReference type="OrthoDB" id="449507at2759"/>
<accession>A0A812K3F3</accession>
<reference evidence="1" key="1">
    <citation type="submission" date="2021-02" db="EMBL/GenBank/DDBJ databases">
        <authorList>
            <person name="Dougan E. K."/>
            <person name="Rhodes N."/>
            <person name="Thang M."/>
            <person name="Chan C."/>
        </authorList>
    </citation>
    <scope>NUCLEOTIDE SEQUENCE</scope>
</reference>
<evidence type="ECO:0000313" key="2">
    <source>
        <dbReference type="Proteomes" id="UP000604046"/>
    </source>
</evidence>
<feature type="non-terminal residue" evidence="1">
    <location>
        <position position="223"/>
    </location>
</feature>
<gene>
    <name evidence="1" type="ORF">SNAT2548_LOCUS7643</name>
</gene>
<proteinExistence type="predicted"/>
<protein>
    <submittedName>
        <fullName evidence="1">Uncharacterized protein</fullName>
    </submittedName>
</protein>
<dbReference type="Proteomes" id="UP000604046">
    <property type="component" value="Unassembled WGS sequence"/>
</dbReference>
<evidence type="ECO:0000313" key="1">
    <source>
        <dbReference type="EMBL" id="CAE7216507.1"/>
    </source>
</evidence>
<dbReference type="AlphaFoldDB" id="A0A812K3F3"/>
<keyword evidence="2" id="KW-1185">Reference proteome</keyword>
<organism evidence="1 2">
    <name type="scientific">Symbiodinium natans</name>
    <dbReference type="NCBI Taxonomy" id="878477"/>
    <lineage>
        <taxon>Eukaryota</taxon>
        <taxon>Sar</taxon>
        <taxon>Alveolata</taxon>
        <taxon>Dinophyceae</taxon>
        <taxon>Suessiales</taxon>
        <taxon>Symbiodiniaceae</taxon>
        <taxon>Symbiodinium</taxon>
    </lineage>
</organism>
<name>A0A812K3F3_9DINO</name>